<reference evidence="12" key="1">
    <citation type="submission" date="2015-07" db="EMBL/GenBank/DDBJ databases">
        <title>Genome sequencing project for genomic taxonomy and phylogenomics of Bacillus-like bacteria.</title>
        <authorList>
            <person name="Liu B."/>
            <person name="Wang J."/>
            <person name="Zhu Y."/>
            <person name="Liu G."/>
            <person name="Chen Q."/>
            <person name="Chen Z."/>
            <person name="Lan J."/>
            <person name="Che J."/>
            <person name="Ge C."/>
            <person name="Shi H."/>
            <person name="Pan Z."/>
            <person name="Liu X."/>
        </authorList>
    </citation>
    <scope>NUCLEOTIDE SEQUENCE [LARGE SCALE GENOMIC DNA]</scope>
    <source>
        <strain evidence="12">FJAT-27997</strain>
    </source>
</reference>
<comment type="subunit">
    <text evidence="3 9">Tetramer of two alpha and two beta chains.</text>
</comment>
<dbReference type="GO" id="GO:0004834">
    <property type="term" value="F:tryptophan synthase activity"/>
    <property type="evidence" value="ECO:0007669"/>
    <property type="project" value="UniProtKB-UniRule"/>
</dbReference>
<comment type="pathway">
    <text evidence="2 9">Amino-acid biosynthesis; L-tryptophan biosynthesis; L-tryptophan from chorismate: step 5/5.</text>
</comment>
<dbReference type="EMBL" id="LFZW01000001">
    <property type="protein sequence ID" value="KMY49307.1"/>
    <property type="molecule type" value="Genomic_DNA"/>
</dbReference>
<dbReference type="UniPathway" id="UPA00035">
    <property type="reaction ID" value="UER00044"/>
</dbReference>
<dbReference type="Proteomes" id="UP000037146">
    <property type="component" value="Unassembled WGS sequence"/>
</dbReference>
<keyword evidence="12" id="KW-1185">Reference proteome</keyword>
<dbReference type="InterPro" id="IPR013785">
    <property type="entry name" value="Aldolase_TIM"/>
</dbReference>
<dbReference type="InterPro" id="IPR011060">
    <property type="entry name" value="RibuloseP-bd_barrel"/>
</dbReference>
<evidence type="ECO:0000313" key="12">
    <source>
        <dbReference type="Proteomes" id="UP000037146"/>
    </source>
</evidence>
<dbReference type="FunFam" id="3.20.20.70:FF:000037">
    <property type="entry name" value="Tryptophan synthase alpha chain"/>
    <property type="match status" value="1"/>
</dbReference>
<dbReference type="NCBIfam" id="TIGR00262">
    <property type="entry name" value="trpA"/>
    <property type="match status" value="1"/>
</dbReference>
<dbReference type="AlphaFoldDB" id="A0A0K9GSR1"/>
<sequence>MGNKSLQDTLAELHVRQEKAFIPYIMAGDGGLDKLKEDLLRLQNAGATAVELGVPFSDPVADGPTIQLAGKRALAEGVTLKKIISKLIEIKDEVDIPIIFMAYLNSLLAYGIGNFSNDCVKAGVSGCIVPDLPIEEEEILAQDLKNANISLIRLVALTSSQERIEKIVENAEGFIYAVTVTGITGVRESFEEEVGLYLNRIREASSIPVLAGFGISTPEHVERASLYCDGVIVGSKIIQSLQSENYREIDELILASKKVIY</sequence>
<protein>
    <recommendedName>
        <fullName evidence="9">Tryptophan synthase alpha chain</fullName>
        <ecNumber evidence="9">4.2.1.20</ecNumber>
    </recommendedName>
</protein>
<dbReference type="InterPro" id="IPR018204">
    <property type="entry name" value="Trp_synthase_alpha_AS"/>
</dbReference>
<organism evidence="11 12">
    <name type="scientific">Peribacillus loiseleuriae</name>
    <dbReference type="NCBI Taxonomy" id="1679170"/>
    <lineage>
        <taxon>Bacteria</taxon>
        <taxon>Bacillati</taxon>
        <taxon>Bacillota</taxon>
        <taxon>Bacilli</taxon>
        <taxon>Bacillales</taxon>
        <taxon>Bacillaceae</taxon>
        <taxon>Peribacillus</taxon>
    </lineage>
</organism>
<evidence type="ECO:0000256" key="2">
    <source>
        <dbReference type="ARBA" id="ARBA00004733"/>
    </source>
</evidence>
<evidence type="ECO:0000256" key="8">
    <source>
        <dbReference type="ARBA" id="ARBA00049047"/>
    </source>
</evidence>
<dbReference type="InterPro" id="IPR002028">
    <property type="entry name" value="Trp_synthase_suA"/>
</dbReference>
<dbReference type="Pfam" id="PF00290">
    <property type="entry name" value="Trp_syntA"/>
    <property type="match status" value="1"/>
</dbReference>
<comment type="caution">
    <text evidence="11">The sequence shown here is derived from an EMBL/GenBank/DDBJ whole genome shotgun (WGS) entry which is preliminary data.</text>
</comment>
<comment type="catalytic activity">
    <reaction evidence="8 9">
        <text>(1S,2R)-1-C-(indol-3-yl)glycerol 3-phosphate + L-serine = D-glyceraldehyde 3-phosphate + L-tryptophan + H2O</text>
        <dbReference type="Rhea" id="RHEA:10532"/>
        <dbReference type="ChEBI" id="CHEBI:15377"/>
        <dbReference type="ChEBI" id="CHEBI:33384"/>
        <dbReference type="ChEBI" id="CHEBI:57912"/>
        <dbReference type="ChEBI" id="CHEBI:58866"/>
        <dbReference type="ChEBI" id="CHEBI:59776"/>
        <dbReference type="EC" id="4.2.1.20"/>
    </reaction>
</comment>
<dbReference type="RefSeq" id="WP_049680639.1">
    <property type="nucleotide sequence ID" value="NZ_LFZW01000001.1"/>
</dbReference>
<evidence type="ECO:0000256" key="7">
    <source>
        <dbReference type="ARBA" id="ARBA00023239"/>
    </source>
</evidence>
<dbReference type="PANTHER" id="PTHR43406:SF1">
    <property type="entry name" value="TRYPTOPHAN SYNTHASE ALPHA CHAIN, CHLOROPLASTIC"/>
    <property type="match status" value="1"/>
</dbReference>
<comment type="similarity">
    <text evidence="9 10">Belongs to the TrpA family.</text>
</comment>
<dbReference type="Gene3D" id="3.20.20.70">
    <property type="entry name" value="Aldolase class I"/>
    <property type="match status" value="1"/>
</dbReference>
<evidence type="ECO:0000313" key="11">
    <source>
        <dbReference type="EMBL" id="KMY49307.1"/>
    </source>
</evidence>
<comment type="function">
    <text evidence="1 9">The alpha subunit is responsible for the aldol cleavage of indoleglycerol phosphate to indole and glyceraldehyde 3-phosphate.</text>
</comment>
<evidence type="ECO:0000256" key="1">
    <source>
        <dbReference type="ARBA" id="ARBA00003365"/>
    </source>
</evidence>
<dbReference type="EC" id="4.2.1.20" evidence="9"/>
<proteinExistence type="inferred from homology"/>
<keyword evidence="7 9" id="KW-0456">Lyase</keyword>
<dbReference type="CDD" id="cd04724">
    <property type="entry name" value="Tryptophan_synthase_alpha"/>
    <property type="match status" value="1"/>
</dbReference>
<evidence type="ECO:0000256" key="4">
    <source>
        <dbReference type="ARBA" id="ARBA00022605"/>
    </source>
</evidence>
<name>A0A0K9GSR1_9BACI</name>
<dbReference type="SUPFAM" id="SSF51366">
    <property type="entry name" value="Ribulose-phoshate binding barrel"/>
    <property type="match status" value="1"/>
</dbReference>
<evidence type="ECO:0000256" key="3">
    <source>
        <dbReference type="ARBA" id="ARBA00011270"/>
    </source>
</evidence>
<keyword evidence="5 9" id="KW-0822">Tryptophan biosynthesis</keyword>
<dbReference type="PROSITE" id="PS00167">
    <property type="entry name" value="TRP_SYNTHASE_ALPHA"/>
    <property type="match status" value="1"/>
</dbReference>
<accession>A0A0K9GSR1</accession>
<keyword evidence="6 9" id="KW-0057">Aromatic amino acid biosynthesis</keyword>
<feature type="active site" description="Proton acceptor" evidence="9">
    <location>
        <position position="51"/>
    </location>
</feature>
<dbReference type="GO" id="GO:0005829">
    <property type="term" value="C:cytosol"/>
    <property type="evidence" value="ECO:0007669"/>
    <property type="project" value="TreeGrafter"/>
</dbReference>
<gene>
    <name evidence="9" type="primary">trpA</name>
    <name evidence="11" type="ORF">AC625_07025</name>
</gene>
<dbReference type="PANTHER" id="PTHR43406">
    <property type="entry name" value="TRYPTOPHAN SYNTHASE, ALPHA CHAIN"/>
    <property type="match status" value="1"/>
</dbReference>
<evidence type="ECO:0000256" key="9">
    <source>
        <dbReference type="HAMAP-Rule" id="MF_00131"/>
    </source>
</evidence>
<dbReference type="STRING" id="1679170.AC625_07025"/>
<dbReference type="OrthoDB" id="9804578at2"/>
<feature type="active site" description="Proton acceptor" evidence="9">
    <location>
        <position position="62"/>
    </location>
</feature>
<evidence type="ECO:0000256" key="5">
    <source>
        <dbReference type="ARBA" id="ARBA00022822"/>
    </source>
</evidence>
<evidence type="ECO:0000256" key="6">
    <source>
        <dbReference type="ARBA" id="ARBA00023141"/>
    </source>
</evidence>
<keyword evidence="4 9" id="KW-0028">Amino-acid biosynthesis</keyword>
<dbReference type="HAMAP" id="MF_00131">
    <property type="entry name" value="Trp_synth_alpha"/>
    <property type="match status" value="1"/>
</dbReference>
<dbReference type="PATRIC" id="fig|1679170.3.peg.1511"/>
<evidence type="ECO:0000256" key="10">
    <source>
        <dbReference type="RuleBase" id="RU003662"/>
    </source>
</evidence>